<dbReference type="SUPFAM" id="SSF55277">
    <property type="entry name" value="GYF domain"/>
    <property type="match status" value="1"/>
</dbReference>
<feature type="region of interest" description="Disordered" evidence="5">
    <location>
        <begin position="655"/>
        <end position="692"/>
    </location>
</feature>
<dbReference type="Gene3D" id="1.10.245.10">
    <property type="entry name" value="SWIB/MDM2 domain"/>
    <property type="match status" value="1"/>
</dbReference>
<feature type="region of interest" description="Disordered" evidence="5">
    <location>
        <begin position="1"/>
        <end position="20"/>
    </location>
</feature>
<dbReference type="PROSITE" id="PS50829">
    <property type="entry name" value="GYF"/>
    <property type="match status" value="1"/>
</dbReference>
<evidence type="ECO:0000256" key="5">
    <source>
        <dbReference type="SAM" id="MobiDB-lite"/>
    </source>
</evidence>
<dbReference type="Pfam" id="PF03126">
    <property type="entry name" value="Plus-3"/>
    <property type="match status" value="1"/>
</dbReference>
<evidence type="ECO:0000259" key="8">
    <source>
        <dbReference type="PROSITE" id="PS51925"/>
    </source>
</evidence>
<dbReference type="SUPFAM" id="SSF47592">
    <property type="entry name" value="SWIB/MDM2 domain"/>
    <property type="match status" value="1"/>
</dbReference>
<sequence>MEQQQQQQVEENRPSSQEDTEQLIFDNSLSGSDLMTIDQCQTIREMDDSLLVGPSPAVAAVTGDVTMPDIKVRTVAKVAVADISTVKRKRGRPPRIHGKTRPPTPSLIKKKDEEDVCFICFDGGSLVLCDRRGCPKAYHPACIKRDEAFFRSKAKWNCGWHICSRCQKASHYMCYTCPYSLCKGCTKDADYVCVRGNKGFCGTCMRTVMLIENISLGNTEMVQVDFDDKSSWEYLFKVYWVYLKAKLSLTIDELTKAKNPWKGDELPKTRNSWKGAGIVVPKEASSGETYHGNDQKGSCLDNCCENVEANHSKRRKTKDQPNLLNENNSPVVEKLDIDIVAPLPEGTTWATKELLEFVAHMKNGDTSVLSQFDTQGLLLEYIKRNNLRDPRQKCQIVCDSRLVTLFGKPRVGHFEMLKLLEYHFLIKEKSPADDVVRVGVADAVGGQLEASGSIDSQLITNNDKRRRTRKKMDERGPLIHPNPDEYAAIDVHNINLLYLKRNLVENLLDDFEKFHEKVVGSFVRIRISGFDQKQDMHRLVQVVGFESCGDVHNNYTNITIYSFYTWQSRDCQARRLRQSIKCGLIKRLKVGEIQEKTMALQHVKVSDWLEAEISRLNHLRDRASEKGHRKEYPLLECVEKLELLKSPKERERRLLEIPNIHSDPSMDPSHESEEDAGESDEKNPGDHVRPRLTCVGRNGAELNSSLREVDEDVGNSAEKNLATACKRNKSMCIFNMDSDGTTQVHERVGESTWSHGGGVFRLNSQNTSRNQLGREPSVIDFETEKLWRYQDPSGKFQGPFSMLQLRKWKTSGLFPPDFRGRFSIAAVIYCLRKQQLRLMMHVKGGDMGSVRVLVTWIDNKGVDHDLKPVQNGVSVHGNGDNELVRSNELGFHSSTGTKAVDVAITNTALAKSSLQGWELSKGGKSWAGLSPPPSGKLFETPLLQAREGHGDEKWSSNPCHADGNSHTTTMGRTNIDEKCKHADSEGYSSQSSGQNWGSQAIKFLKWMGIQFWFCVWGQV</sequence>
<accession>A0A6A6KQN6</accession>
<keyword evidence="2" id="KW-0863">Zinc-finger</keyword>
<keyword evidence="10" id="KW-1185">Reference proteome</keyword>
<feature type="region of interest" description="Disordered" evidence="5">
    <location>
        <begin position="947"/>
        <end position="971"/>
    </location>
</feature>
<dbReference type="SUPFAM" id="SSF159042">
    <property type="entry name" value="Plus3-like"/>
    <property type="match status" value="1"/>
</dbReference>
<keyword evidence="3" id="KW-0862">Zinc</keyword>
<dbReference type="InterPro" id="IPR035445">
    <property type="entry name" value="GYF-like_dom_sf"/>
</dbReference>
<dbReference type="SMART" id="SM00719">
    <property type="entry name" value="Plus3"/>
    <property type="match status" value="1"/>
</dbReference>
<dbReference type="InterPro" id="IPR013083">
    <property type="entry name" value="Znf_RING/FYVE/PHD"/>
</dbReference>
<dbReference type="Pfam" id="PF02213">
    <property type="entry name" value="GYF"/>
    <property type="match status" value="1"/>
</dbReference>
<evidence type="ECO:0000256" key="4">
    <source>
        <dbReference type="ARBA" id="ARBA00023125"/>
    </source>
</evidence>
<dbReference type="InterPro" id="IPR058668">
    <property type="entry name" value="NERD_dom"/>
</dbReference>
<dbReference type="FunFam" id="3.30.40.10:FF:000303">
    <property type="entry name" value="Zinc finger CCCH domain-containing protein 19"/>
    <property type="match status" value="1"/>
</dbReference>
<proteinExistence type="predicted"/>
<dbReference type="PANTHER" id="PTHR46695">
    <property type="entry name" value="ZINC FINGER CCCH DOMAIN-CONTAINING PROTEIN 44-RELATED"/>
    <property type="match status" value="1"/>
</dbReference>
<reference evidence="9 10" key="1">
    <citation type="journal article" date="2020" name="Mol. Plant">
        <title>The Chromosome-Based Rubber Tree Genome Provides New Insights into Spurge Genome Evolution and Rubber Biosynthesis.</title>
        <authorList>
            <person name="Liu J."/>
            <person name="Shi C."/>
            <person name="Shi C.C."/>
            <person name="Li W."/>
            <person name="Zhang Q.J."/>
            <person name="Zhang Y."/>
            <person name="Li K."/>
            <person name="Lu H.F."/>
            <person name="Shi C."/>
            <person name="Zhu S.T."/>
            <person name="Xiao Z.Y."/>
            <person name="Nan H."/>
            <person name="Yue Y."/>
            <person name="Zhu X.G."/>
            <person name="Wu Y."/>
            <person name="Hong X.N."/>
            <person name="Fan G.Y."/>
            <person name="Tong Y."/>
            <person name="Zhang D."/>
            <person name="Mao C.L."/>
            <person name="Liu Y.L."/>
            <person name="Hao S.J."/>
            <person name="Liu W.Q."/>
            <person name="Lv M.Q."/>
            <person name="Zhang H.B."/>
            <person name="Liu Y."/>
            <person name="Hu-Tang G.R."/>
            <person name="Wang J.P."/>
            <person name="Wang J.H."/>
            <person name="Sun Y.H."/>
            <person name="Ni S.B."/>
            <person name="Chen W.B."/>
            <person name="Zhang X.C."/>
            <person name="Jiao Y.N."/>
            <person name="Eichler E.E."/>
            <person name="Li G.H."/>
            <person name="Liu X."/>
            <person name="Gao L.Z."/>
        </authorList>
    </citation>
    <scope>NUCLEOTIDE SEQUENCE [LARGE SCALE GENOMIC DNA]</scope>
    <source>
        <strain evidence="10">cv. GT1</strain>
        <tissue evidence="9">Leaf</tissue>
    </source>
</reference>
<gene>
    <name evidence="9" type="ORF">GH714_015656</name>
</gene>
<dbReference type="CDD" id="cd15568">
    <property type="entry name" value="PHD5_NSD"/>
    <property type="match status" value="1"/>
</dbReference>
<evidence type="ECO:0000313" key="10">
    <source>
        <dbReference type="Proteomes" id="UP000467840"/>
    </source>
</evidence>
<dbReference type="CDD" id="cd10567">
    <property type="entry name" value="SWIB-MDM2_like"/>
    <property type="match status" value="1"/>
</dbReference>
<dbReference type="PROSITE" id="PS01359">
    <property type="entry name" value="ZF_PHD_1"/>
    <property type="match status" value="1"/>
</dbReference>
<dbReference type="InterPro" id="IPR036128">
    <property type="entry name" value="Plus3-like_sf"/>
</dbReference>
<dbReference type="InterPro" id="IPR003169">
    <property type="entry name" value="GYF"/>
</dbReference>
<dbReference type="Pfam" id="PF02201">
    <property type="entry name" value="SWIB"/>
    <property type="match status" value="1"/>
</dbReference>
<dbReference type="SMART" id="SM00444">
    <property type="entry name" value="GYF"/>
    <property type="match status" value="1"/>
</dbReference>
<evidence type="ECO:0000256" key="1">
    <source>
        <dbReference type="ARBA" id="ARBA00022723"/>
    </source>
</evidence>
<dbReference type="InterPro" id="IPR001965">
    <property type="entry name" value="Znf_PHD"/>
</dbReference>
<dbReference type="InterPro" id="IPR019835">
    <property type="entry name" value="SWIB_domain"/>
</dbReference>
<dbReference type="InterPro" id="IPR004343">
    <property type="entry name" value="Plus-3_dom"/>
</dbReference>
<evidence type="ECO:0000256" key="2">
    <source>
        <dbReference type="ARBA" id="ARBA00022771"/>
    </source>
</evidence>
<dbReference type="Gene3D" id="3.30.40.10">
    <property type="entry name" value="Zinc/RING finger domain, C3HC4 (zinc finger)"/>
    <property type="match status" value="1"/>
</dbReference>
<protein>
    <recommendedName>
        <fullName evidence="11">GYF domain-containing protein</fullName>
    </recommendedName>
</protein>
<dbReference type="InterPro" id="IPR036885">
    <property type="entry name" value="SWIB_MDM2_dom_sf"/>
</dbReference>
<evidence type="ECO:0000259" key="7">
    <source>
        <dbReference type="PROSITE" id="PS51360"/>
    </source>
</evidence>
<dbReference type="InterPro" id="IPR003121">
    <property type="entry name" value="SWIB_MDM2_domain"/>
</dbReference>
<dbReference type="SMART" id="SM00249">
    <property type="entry name" value="PHD"/>
    <property type="match status" value="1"/>
</dbReference>
<dbReference type="Proteomes" id="UP000467840">
    <property type="component" value="Chromosome 2"/>
</dbReference>
<comment type="caution">
    <text evidence="9">The sequence shown here is derived from an EMBL/GenBank/DDBJ whole genome shotgun (WGS) entry which is preliminary data.</text>
</comment>
<dbReference type="GO" id="GO:0008270">
    <property type="term" value="F:zinc ion binding"/>
    <property type="evidence" value="ECO:0007669"/>
    <property type="project" value="UniProtKB-KW"/>
</dbReference>
<evidence type="ECO:0000256" key="3">
    <source>
        <dbReference type="ARBA" id="ARBA00022833"/>
    </source>
</evidence>
<dbReference type="PANTHER" id="PTHR46695:SF4">
    <property type="entry name" value="ZINC FINGER CCCH DOMAIN-CONTAINING PROTEIN 44"/>
    <property type="match status" value="1"/>
</dbReference>
<dbReference type="AlphaFoldDB" id="A0A6A6KQN6"/>
<evidence type="ECO:0008006" key="11">
    <source>
        <dbReference type="Google" id="ProtNLM"/>
    </source>
</evidence>
<evidence type="ECO:0000259" key="6">
    <source>
        <dbReference type="PROSITE" id="PS50829"/>
    </source>
</evidence>
<feature type="compositionally biased region" description="Basic and acidic residues" evidence="5">
    <location>
        <begin position="679"/>
        <end position="689"/>
    </location>
</feature>
<dbReference type="PROSITE" id="PS51360">
    <property type="entry name" value="PLUS3"/>
    <property type="match status" value="1"/>
</dbReference>
<name>A0A6A6KQN6_HEVBR</name>
<dbReference type="EMBL" id="JAAGAX010000015">
    <property type="protein sequence ID" value="KAF2290824.1"/>
    <property type="molecule type" value="Genomic_DNA"/>
</dbReference>
<keyword evidence="1" id="KW-0479">Metal-binding</keyword>
<dbReference type="Pfam" id="PF25980">
    <property type="entry name" value="NERD_plant"/>
    <property type="match status" value="1"/>
</dbReference>
<keyword evidence="4" id="KW-0238">DNA-binding</keyword>
<feature type="domain" description="Plus3" evidence="7">
    <location>
        <begin position="488"/>
        <end position="605"/>
    </location>
</feature>
<dbReference type="InterPro" id="IPR011011">
    <property type="entry name" value="Znf_FYVE_PHD"/>
</dbReference>
<organism evidence="9 10">
    <name type="scientific">Hevea brasiliensis</name>
    <name type="common">Para rubber tree</name>
    <name type="synonym">Siphonia brasiliensis</name>
    <dbReference type="NCBI Taxonomy" id="3981"/>
    <lineage>
        <taxon>Eukaryota</taxon>
        <taxon>Viridiplantae</taxon>
        <taxon>Streptophyta</taxon>
        <taxon>Embryophyta</taxon>
        <taxon>Tracheophyta</taxon>
        <taxon>Spermatophyta</taxon>
        <taxon>Magnoliopsida</taxon>
        <taxon>eudicotyledons</taxon>
        <taxon>Gunneridae</taxon>
        <taxon>Pentapetalae</taxon>
        <taxon>rosids</taxon>
        <taxon>fabids</taxon>
        <taxon>Malpighiales</taxon>
        <taxon>Euphorbiaceae</taxon>
        <taxon>Crotonoideae</taxon>
        <taxon>Micrandreae</taxon>
        <taxon>Hevea</taxon>
    </lineage>
</organism>
<dbReference type="Gene3D" id="3.30.1490.40">
    <property type="match status" value="1"/>
</dbReference>
<evidence type="ECO:0000313" key="9">
    <source>
        <dbReference type="EMBL" id="KAF2290824.1"/>
    </source>
</evidence>
<dbReference type="SMART" id="SM00151">
    <property type="entry name" value="SWIB"/>
    <property type="match status" value="1"/>
</dbReference>
<dbReference type="GO" id="GO:0003677">
    <property type="term" value="F:DNA binding"/>
    <property type="evidence" value="ECO:0007669"/>
    <property type="project" value="UniProtKB-KW"/>
</dbReference>
<dbReference type="InterPro" id="IPR019786">
    <property type="entry name" value="Zinc_finger_PHD-type_CS"/>
</dbReference>
<dbReference type="SUPFAM" id="SSF57903">
    <property type="entry name" value="FYVE/PHD zinc finger"/>
    <property type="match status" value="1"/>
</dbReference>
<feature type="domain" description="GYF" evidence="6">
    <location>
        <begin position="784"/>
        <end position="837"/>
    </location>
</feature>
<feature type="domain" description="DM2" evidence="8">
    <location>
        <begin position="343"/>
        <end position="426"/>
    </location>
</feature>
<dbReference type="PROSITE" id="PS51925">
    <property type="entry name" value="SWIB_MDM2"/>
    <property type="match status" value="1"/>
</dbReference>
<dbReference type="Gene3D" id="3.90.70.200">
    <property type="entry name" value="Plus-3 domain"/>
    <property type="match status" value="1"/>
</dbReference>